<feature type="region of interest" description="Disordered" evidence="1">
    <location>
        <begin position="1"/>
        <end position="65"/>
    </location>
</feature>
<dbReference type="EMBL" id="CAACVS010000551">
    <property type="protein sequence ID" value="VEU43486.1"/>
    <property type="molecule type" value="Genomic_DNA"/>
</dbReference>
<sequence length="508" mass="57580">MAATPNGNRDPSPNKNKTRNGSGDGGAKQQGGVAPSPRSGGSSAASLNNASKAAAQMQKMRDANSKYKNLLKMAKERIEQQEVELKELREAERKRMEEEVASGNSREITANAKPLEDANDDLNSSDWNLTRVSQLIRVDLESHELNTRGLNHEIWALCHFELEETDEQKFLINNNNSDSTNKKKQWKRFDAESDLTDFIRCDRGEPLTLPPYSLTPRQSSRTVSEADKKVSDITEEYRRFRVKSEMTRKQMDAQIRDLQSSQVEATTRQIEGQEHAEQGMESSRGTEHSQLERMRAEAARQEDQWREAYDILLKENEALKSSGSEALLASQWRQRYEACLKERDEAVNKLQSAQQRHEQHKQQQHSASFSSPPGIRDGKISKGVGNEGKYEMKYRDLKESFRLYRKKAKEIFESQAAAAATNNSAGGKKNAADMMVLQMSQQHSNAEEESKLDYLKNLMVNYLTADQETRDHMEMAIGTVLKFTPTDIAAIKKKKEDDASWGAYIGYT</sequence>
<reference evidence="3 4" key="1">
    <citation type="submission" date="2019-01" db="EMBL/GenBank/DDBJ databases">
        <authorList>
            <person name="Ferrante I. M."/>
        </authorList>
    </citation>
    <scope>NUCLEOTIDE SEQUENCE [LARGE SCALE GENOMIC DNA]</scope>
    <source>
        <strain evidence="3 4">B856</strain>
    </source>
</reference>
<protein>
    <recommendedName>
        <fullName evidence="2">GRIP domain-containing protein</fullName>
    </recommendedName>
</protein>
<name>A0A448ZN67_9STRA</name>
<dbReference type="Pfam" id="PF01465">
    <property type="entry name" value="GRIP"/>
    <property type="match status" value="1"/>
</dbReference>
<feature type="region of interest" description="Disordered" evidence="1">
    <location>
        <begin position="347"/>
        <end position="384"/>
    </location>
</feature>
<keyword evidence="4" id="KW-1185">Reference proteome</keyword>
<dbReference type="Proteomes" id="UP000291116">
    <property type="component" value="Unassembled WGS sequence"/>
</dbReference>
<dbReference type="PROSITE" id="PS50913">
    <property type="entry name" value="GRIP"/>
    <property type="match status" value="1"/>
</dbReference>
<dbReference type="AlphaFoldDB" id="A0A448ZN67"/>
<evidence type="ECO:0000259" key="2">
    <source>
        <dbReference type="PROSITE" id="PS50913"/>
    </source>
</evidence>
<feature type="compositionally biased region" description="Polar residues" evidence="1">
    <location>
        <begin position="1"/>
        <end position="15"/>
    </location>
</feature>
<gene>
    <name evidence="3" type="ORF">PSNMU_V1.4_AUG-EV-PASAV3_0105110</name>
</gene>
<feature type="compositionally biased region" description="Polar residues" evidence="1">
    <location>
        <begin position="257"/>
        <end position="270"/>
    </location>
</feature>
<accession>A0A448ZN67</accession>
<dbReference type="Gene3D" id="1.10.220.60">
    <property type="entry name" value="GRIP domain"/>
    <property type="match status" value="1"/>
</dbReference>
<dbReference type="SMART" id="SM00755">
    <property type="entry name" value="Grip"/>
    <property type="match status" value="1"/>
</dbReference>
<proteinExistence type="predicted"/>
<evidence type="ECO:0000313" key="4">
    <source>
        <dbReference type="Proteomes" id="UP000291116"/>
    </source>
</evidence>
<dbReference type="OrthoDB" id="5848685at2759"/>
<feature type="compositionally biased region" description="Low complexity" evidence="1">
    <location>
        <begin position="30"/>
        <end position="55"/>
    </location>
</feature>
<feature type="domain" description="GRIP" evidence="2">
    <location>
        <begin position="445"/>
        <end position="494"/>
    </location>
</feature>
<feature type="compositionally biased region" description="Basic and acidic residues" evidence="1">
    <location>
        <begin position="271"/>
        <end position="300"/>
    </location>
</feature>
<evidence type="ECO:0000256" key="1">
    <source>
        <dbReference type="SAM" id="MobiDB-lite"/>
    </source>
</evidence>
<organism evidence="3 4">
    <name type="scientific">Pseudo-nitzschia multistriata</name>
    <dbReference type="NCBI Taxonomy" id="183589"/>
    <lineage>
        <taxon>Eukaryota</taxon>
        <taxon>Sar</taxon>
        <taxon>Stramenopiles</taxon>
        <taxon>Ochrophyta</taxon>
        <taxon>Bacillariophyta</taxon>
        <taxon>Bacillariophyceae</taxon>
        <taxon>Bacillariophycidae</taxon>
        <taxon>Bacillariales</taxon>
        <taxon>Bacillariaceae</taxon>
        <taxon>Pseudo-nitzschia</taxon>
    </lineage>
</organism>
<evidence type="ECO:0000313" key="3">
    <source>
        <dbReference type="EMBL" id="VEU43486.1"/>
    </source>
</evidence>
<feature type="region of interest" description="Disordered" evidence="1">
    <location>
        <begin position="248"/>
        <end position="300"/>
    </location>
</feature>
<dbReference type="InterPro" id="IPR000237">
    <property type="entry name" value="GRIP_dom"/>
</dbReference>